<comment type="caution">
    <text evidence="5">The sequence shown here is derived from an EMBL/GenBank/DDBJ whole genome shotgun (WGS) entry which is preliminary data.</text>
</comment>
<dbReference type="AlphaFoldDB" id="A0A969PTE0"/>
<evidence type="ECO:0000256" key="2">
    <source>
        <dbReference type="ARBA" id="ARBA00022692"/>
    </source>
</evidence>
<keyword evidence="4" id="KW-0472">Membrane</keyword>
<evidence type="ECO:0000256" key="1">
    <source>
        <dbReference type="ARBA" id="ARBA00004370"/>
    </source>
</evidence>
<dbReference type="InterPro" id="IPR006479">
    <property type="entry name" value="Holin"/>
</dbReference>
<organism evidence="5 6">
    <name type="scientific">Alkalicoccus luteus</name>
    <dbReference type="NCBI Taxonomy" id="1237094"/>
    <lineage>
        <taxon>Bacteria</taxon>
        <taxon>Bacillati</taxon>
        <taxon>Bacillota</taxon>
        <taxon>Bacilli</taxon>
        <taxon>Bacillales</taxon>
        <taxon>Bacillaceae</taxon>
        <taxon>Alkalicoccus</taxon>
    </lineage>
</organism>
<evidence type="ECO:0000256" key="4">
    <source>
        <dbReference type="ARBA" id="ARBA00023136"/>
    </source>
</evidence>
<evidence type="ECO:0000256" key="3">
    <source>
        <dbReference type="ARBA" id="ARBA00022989"/>
    </source>
</evidence>
<comment type="subcellular location">
    <subcellularLocation>
        <location evidence="1">Membrane</location>
    </subcellularLocation>
</comment>
<name>A0A969PTE0_9BACI</name>
<proteinExistence type="predicted"/>
<reference evidence="5 6" key="1">
    <citation type="submission" date="2020-03" db="EMBL/GenBank/DDBJ databases">
        <title>Assessment of the enzymatic potential of alkaline-tolerant lipase obtained from Bacillus luteus H11 (technogenic soil) for the bioremediation of saline soils contaminated with petroleum substances.</title>
        <authorList>
            <person name="Kalwasinska A."/>
        </authorList>
    </citation>
    <scope>NUCLEOTIDE SEQUENCE [LARGE SCALE GENOMIC DNA]</scope>
    <source>
        <strain evidence="5 6">H11</strain>
    </source>
</reference>
<evidence type="ECO:0000313" key="5">
    <source>
        <dbReference type="EMBL" id="NJP37204.1"/>
    </source>
</evidence>
<keyword evidence="3" id="KW-1133">Transmembrane helix</keyword>
<evidence type="ECO:0000313" key="6">
    <source>
        <dbReference type="Proteomes" id="UP000752012"/>
    </source>
</evidence>
<gene>
    <name evidence="5" type="ORF">HCN83_06330</name>
</gene>
<protein>
    <submittedName>
        <fullName evidence="5">Phage holin</fullName>
    </submittedName>
</protein>
<dbReference type="NCBIfam" id="TIGR01592">
    <property type="entry name" value="holin_SPP1"/>
    <property type="match status" value="1"/>
</dbReference>
<dbReference type="Proteomes" id="UP000752012">
    <property type="component" value="Unassembled WGS sequence"/>
</dbReference>
<dbReference type="EMBL" id="JAATHJ010000006">
    <property type="protein sequence ID" value="NJP37204.1"/>
    <property type="molecule type" value="Genomic_DNA"/>
</dbReference>
<dbReference type="Pfam" id="PF04688">
    <property type="entry name" value="Holin_SPP1"/>
    <property type="match status" value="1"/>
</dbReference>
<sequence>MLMDKMTIARTAALALALINQLLASFGYSPLPFEEQQVEIAVSSTLSAAAAVWAWWKNNSISKEAQEADDILKKKKEAKRNAIKG</sequence>
<accession>A0A969PTE0</accession>
<keyword evidence="6" id="KW-1185">Reference proteome</keyword>
<keyword evidence="2" id="KW-0812">Transmembrane</keyword>
<dbReference type="GO" id="GO:0016020">
    <property type="term" value="C:membrane"/>
    <property type="evidence" value="ECO:0007669"/>
    <property type="project" value="UniProtKB-SubCell"/>
</dbReference>